<dbReference type="EMBL" id="CAJVPT010009785">
    <property type="protein sequence ID" value="CAG8564513.1"/>
    <property type="molecule type" value="Genomic_DNA"/>
</dbReference>
<reference evidence="1" key="1">
    <citation type="submission" date="2021-06" db="EMBL/GenBank/DDBJ databases">
        <authorList>
            <person name="Kallberg Y."/>
            <person name="Tangrot J."/>
            <person name="Rosling A."/>
        </authorList>
    </citation>
    <scope>NUCLEOTIDE SEQUENCE</scope>
    <source>
        <strain evidence="1">CL356</strain>
    </source>
</reference>
<comment type="caution">
    <text evidence="1">The sequence shown here is derived from an EMBL/GenBank/DDBJ whole genome shotgun (WGS) entry which is preliminary data.</text>
</comment>
<organism evidence="1 2">
    <name type="scientific">Acaulospora colombiana</name>
    <dbReference type="NCBI Taxonomy" id="27376"/>
    <lineage>
        <taxon>Eukaryota</taxon>
        <taxon>Fungi</taxon>
        <taxon>Fungi incertae sedis</taxon>
        <taxon>Mucoromycota</taxon>
        <taxon>Glomeromycotina</taxon>
        <taxon>Glomeromycetes</taxon>
        <taxon>Diversisporales</taxon>
        <taxon>Acaulosporaceae</taxon>
        <taxon>Acaulospora</taxon>
    </lineage>
</organism>
<dbReference type="Proteomes" id="UP000789525">
    <property type="component" value="Unassembled WGS sequence"/>
</dbReference>
<accession>A0ACA9M1P2</accession>
<protein>
    <submittedName>
        <fullName evidence="1">12074_t:CDS:1</fullName>
    </submittedName>
</protein>
<evidence type="ECO:0000313" key="2">
    <source>
        <dbReference type="Proteomes" id="UP000789525"/>
    </source>
</evidence>
<sequence>MDSGRSLRLPRKDNTALIEPTPTPSPAQRLPAHTPAYQMGSSTHWEGEYRQGTSGNSKEEWMLNEVDMGLYSPNLSSPLTGNFSDQWSYRPTSKNRHLKRSWIKIHHTQAQKREMAGYKSVISNPKSTAEAKANAERKLKQLMNDEKFESQSNPTIGDRIHGREKNAAQEAKDEKFETVGDRVRARGRQSGAGSASASAASHYLAGDKNPKRIIAGLKASLKNPNTSEDKKQVIRDKLKSLLLFPYLPCPTLERCNDHKRQGKGDVGGVSADNPRAHTASFTATPTRLNRRFDHRYRPLVRDKVHMQEGKGGTWSADLHSQIRTGSHHTALGPIDQRMSRTVISSIVIDDRHPNVTYNGVPWDLHTSLGSTSRLYNNTDSISGVKGATATVNFYGNAVEYWGNQGPDHGPCAVSLDGTMLGMVNSFAAQEGASILLYEKDGFALGDHTLAITVLGNDHVCEIDRFVHKATLLAAAAGIIGGIAIVTLVILIIMCYRRRNLKKAARQDEERPSSSSSWSEKSKRAEKIGLRPFILPNLPISTQQQDHRPVERASDEKTRPTRRESHRARPGSAPAATTTHNQNPARRSSTRTGNPQRRSSSSSPQTVPLEVSPGGAASSKPRLPLTAPARVMTTSPRTPYPRNSRHSRRVTIDVESGVSDRATYDNRNSATPSPQSDEANMSSARPSPSSPSPKQPRISRDVGSAAAQRSNTYRSEKSRYMGSQRTTPISAGASSPASAIRGVAGPSGVGGETTFQPSVRNTESIFTDAAPPSYQS</sequence>
<proteinExistence type="predicted"/>
<keyword evidence="2" id="KW-1185">Reference proteome</keyword>
<gene>
    <name evidence="1" type="ORF">ACOLOM_LOCUS5362</name>
</gene>
<evidence type="ECO:0000313" key="1">
    <source>
        <dbReference type="EMBL" id="CAG8564513.1"/>
    </source>
</evidence>
<name>A0ACA9M1P2_9GLOM</name>